<protein>
    <submittedName>
        <fullName evidence="2">Uncharacterized protein</fullName>
    </submittedName>
</protein>
<name>A0ABR3VTC4_9PEZI</name>
<reference evidence="2 3" key="1">
    <citation type="journal article" date="2024" name="Commun. Biol.">
        <title>Comparative genomic analysis of thermophilic fungi reveals convergent evolutionary adaptations and gene losses.</title>
        <authorList>
            <person name="Steindorff A.S."/>
            <person name="Aguilar-Pontes M.V."/>
            <person name="Robinson A.J."/>
            <person name="Andreopoulos B."/>
            <person name="LaButti K."/>
            <person name="Kuo A."/>
            <person name="Mondo S."/>
            <person name="Riley R."/>
            <person name="Otillar R."/>
            <person name="Haridas S."/>
            <person name="Lipzen A."/>
            <person name="Grimwood J."/>
            <person name="Schmutz J."/>
            <person name="Clum A."/>
            <person name="Reid I.D."/>
            <person name="Moisan M.C."/>
            <person name="Butler G."/>
            <person name="Nguyen T.T.M."/>
            <person name="Dewar K."/>
            <person name="Conant G."/>
            <person name="Drula E."/>
            <person name="Henrissat B."/>
            <person name="Hansel C."/>
            <person name="Singer S."/>
            <person name="Hutchinson M.I."/>
            <person name="de Vries R.P."/>
            <person name="Natvig D.O."/>
            <person name="Powell A.J."/>
            <person name="Tsang A."/>
            <person name="Grigoriev I.V."/>
        </authorList>
    </citation>
    <scope>NUCLEOTIDE SEQUENCE [LARGE SCALE GENOMIC DNA]</scope>
    <source>
        <strain evidence="2 3">ATCC 24622</strain>
    </source>
</reference>
<gene>
    <name evidence="2" type="ORF">VTK73DRAFT_1572</name>
</gene>
<comment type="caution">
    <text evidence="2">The sequence shown here is derived from an EMBL/GenBank/DDBJ whole genome shotgun (WGS) entry which is preliminary data.</text>
</comment>
<sequence>MPRLLDLEGPLGNGLVNLEQQSGKGSPALVLRQGQISQPVSRQRRSLGRQLGRGCSAHVDVSGLAMVEQGRAAEEEQAVQRQAAPEQQSRLPQLPSLPDLHRPRPRALGFGAGELTIEEGYRLGMGRAEHAGKFRRAVMPGDPPHLYCGSRAVDHKLRVPTASKLSGTSSLAFALHCDRNVSLWAVAHTYVPIQPPHAQPLLETLAGPIADGGASPRFALPCWVIAHAWVPCAPGQS</sequence>
<keyword evidence="3" id="KW-1185">Reference proteome</keyword>
<dbReference type="EMBL" id="JAZHXJ010001393">
    <property type="protein sequence ID" value="KAL1844886.1"/>
    <property type="molecule type" value="Genomic_DNA"/>
</dbReference>
<feature type="compositionally biased region" description="Low complexity" evidence="1">
    <location>
        <begin position="79"/>
        <end position="88"/>
    </location>
</feature>
<accession>A0ABR3VTC4</accession>
<evidence type="ECO:0000256" key="1">
    <source>
        <dbReference type="SAM" id="MobiDB-lite"/>
    </source>
</evidence>
<feature type="region of interest" description="Disordered" evidence="1">
    <location>
        <begin position="71"/>
        <end position="105"/>
    </location>
</feature>
<organism evidence="2 3">
    <name type="scientific">Phialemonium thermophilum</name>
    <dbReference type="NCBI Taxonomy" id="223376"/>
    <lineage>
        <taxon>Eukaryota</taxon>
        <taxon>Fungi</taxon>
        <taxon>Dikarya</taxon>
        <taxon>Ascomycota</taxon>
        <taxon>Pezizomycotina</taxon>
        <taxon>Sordariomycetes</taxon>
        <taxon>Sordariomycetidae</taxon>
        <taxon>Cephalothecales</taxon>
        <taxon>Cephalothecaceae</taxon>
        <taxon>Phialemonium</taxon>
    </lineage>
</organism>
<evidence type="ECO:0000313" key="2">
    <source>
        <dbReference type="EMBL" id="KAL1844886.1"/>
    </source>
</evidence>
<dbReference type="Proteomes" id="UP001586593">
    <property type="component" value="Unassembled WGS sequence"/>
</dbReference>
<proteinExistence type="predicted"/>
<evidence type="ECO:0000313" key="3">
    <source>
        <dbReference type="Proteomes" id="UP001586593"/>
    </source>
</evidence>